<gene>
    <name evidence="1" type="ORF">M011DRAFT_140583</name>
</gene>
<evidence type="ECO:0000313" key="1">
    <source>
        <dbReference type="EMBL" id="KAF2745241.1"/>
    </source>
</evidence>
<reference evidence="1" key="1">
    <citation type="journal article" date="2020" name="Stud. Mycol.">
        <title>101 Dothideomycetes genomes: a test case for predicting lifestyles and emergence of pathogens.</title>
        <authorList>
            <person name="Haridas S."/>
            <person name="Albert R."/>
            <person name="Binder M."/>
            <person name="Bloem J."/>
            <person name="Labutti K."/>
            <person name="Salamov A."/>
            <person name="Andreopoulos B."/>
            <person name="Baker S."/>
            <person name="Barry K."/>
            <person name="Bills G."/>
            <person name="Bluhm B."/>
            <person name="Cannon C."/>
            <person name="Castanera R."/>
            <person name="Culley D."/>
            <person name="Daum C."/>
            <person name="Ezra D."/>
            <person name="Gonzalez J."/>
            <person name="Henrissat B."/>
            <person name="Kuo A."/>
            <person name="Liang C."/>
            <person name="Lipzen A."/>
            <person name="Lutzoni F."/>
            <person name="Magnuson J."/>
            <person name="Mondo S."/>
            <person name="Nolan M."/>
            <person name="Ohm R."/>
            <person name="Pangilinan J."/>
            <person name="Park H.-J."/>
            <person name="Ramirez L."/>
            <person name="Alfaro M."/>
            <person name="Sun H."/>
            <person name="Tritt A."/>
            <person name="Yoshinaga Y."/>
            <person name="Zwiers L.-H."/>
            <person name="Turgeon B."/>
            <person name="Goodwin S."/>
            <person name="Spatafora J."/>
            <person name="Crous P."/>
            <person name="Grigoriev I."/>
        </authorList>
    </citation>
    <scope>NUCLEOTIDE SEQUENCE</scope>
    <source>
        <strain evidence="1">CBS 119925</strain>
    </source>
</reference>
<name>A0A6A6V7F4_9PLEO</name>
<sequence>MFRVREGPPPLTKPVVDGFIFQEHFERTPLLPPVENVLRFSPKRYYPPPLFVDQVTMLEIDTGSAADRESRCFRCGLDRHDPEHARTFTDCSLKCRVCDSLNHLKKVCPYV</sequence>
<organism evidence="1 2">
    <name type="scientific">Sporormia fimetaria CBS 119925</name>
    <dbReference type="NCBI Taxonomy" id="1340428"/>
    <lineage>
        <taxon>Eukaryota</taxon>
        <taxon>Fungi</taxon>
        <taxon>Dikarya</taxon>
        <taxon>Ascomycota</taxon>
        <taxon>Pezizomycotina</taxon>
        <taxon>Dothideomycetes</taxon>
        <taxon>Pleosporomycetidae</taxon>
        <taxon>Pleosporales</taxon>
        <taxon>Sporormiaceae</taxon>
        <taxon>Sporormia</taxon>
    </lineage>
</organism>
<dbReference type="Proteomes" id="UP000799440">
    <property type="component" value="Unassembled WGS sequence"/>
</dbReference>
<evidence type="ECO:0000313" key="2">
    <source>
        <dbReference type="Proteomes" id="UP000799440"/>
    </source>
</evidence>
<dbReference type="AlphaFoldDB" id="A0A6A6V7F4"/>
<dbReference type="OrthoDB" id="3863715at2759"/>
<protein>
    <submittedName>
        <fullName evidence="1">Uncharacterized protein</fullName>
    </submittedName>
</protein>
<accession>A0A6A6V7F4</accession>
<proteinExistence type="predicted"/>
<keyword evidence="2" id="KW-1185">Reference proteome</keyword>
<dbReference type="EMBL" id="MU006583">
    <property type="protein sequence ID" value="KAF2745241.1"/>
    <property type="molecule type" value="Genomic_DNA"/>
</dbReference>